<dbReference type="AlphaFoldDB" id="A0A482ZBQ4"/>
<feature type="signal peptide" evidence="1">
    <location>
        <begin position="1"/>
        <end position="20"/>
    </location>
</feature>
<accession>A0A482ZBQ4</accession>
<name>A0A482ZBQ4_9ARAC</name>
<organism evidence="2">
    <name type="scientific">Lycosa sp. SGP-2016</name>
    <dbReference type="NCBI Taxonomy" id="1905177"/>
    <lineage>
        <taxon>Eukaryota</taxon>
        <taxon>Metazoa</taxon>
        <taxon>Ecdysozoa</taxon>
        <taxon>Arthropoda</taxon>
        <taxon>Chelicerata</taxon>
        <taxon>Arachnida</taxon>
        <taxon>Araneae</taxon>
        <taxon>Araneomorphae</taxon>
        <taxon>Entelegynae</taxon>
        <taxon>Lycosoidea</taxon>
        <taxon>Lycosidae</taxon>
        <taxon>Lycosa</taxon>
    </lineage>
</organism>
<feature type="chain" id="PRO_5019766981" evidence="1">
    <location>
        <begin position="21"/>
        <end position="217"/>
    </location>
</feature>
<protein>
    <submittedName>
        <fullName evidence="2">U12-Lycotoxin-Lsp1a_1</fullName>
    </submittedName>
</protein>
<keyword evidence="1" id="KW-0732">Signal</keyword>
<dbReference type="EMBL" id="HAGS01000006">
    <property type="protein sequence ID" value="SMD46636.1"/>
    <property type="molecule type" value="Transcribed_RNA"/>
</dbReference>
<reference evidence="2" key="2">
    <citation type="submission" date="2019-04" db="EMBL/GenBank/DDBJ databases">
        <title>Unravelling the molecular evolution of spider venoms.</title>
        <authorList>
            <person name="Pineda S."/>
        </authorList>
    </citation>
    <scope>NUCLEOTIDE SEQUENCE</scope>
</reference>
<proteinExistence type="predicted"/>
<evidence type="ECO:0000256" key="1">
    <source>
        <dbReference type="SAM" id="SignalP"/>
    </source>
</evidence>
<sequence length="217" mass="24084">MIMSGVVLLGIIAFASLANGQEGEIIVSDNKTQCINDLVQWCNSMKYPQQGAGISMLSVTYEDTSAYYRVLCASDSDGTNCTRNKMPWFSCTPDHVLTYKGQILTYNMSSGVDGDICSTADRAFNDLFIQNLSFDNTTLKEEVQKGFEAFFDEIAAMEEQIDLLQKKLNSIPFFKDGFWGGGLFDGFLVDEPAATAIAPFDDKMNSTEQTNEVREKE</sequence>
<evidence type="ECO:0000313" key="2">
    <source>
        <dbReference type="EMBL" id="SMD46636.1"/>
    </source>
</evidence>
<reference evidence="2" key="1">
    <citation type="submission" date="2017-03" db="EMBL/GenBank/DDBJ databases">
        <authorList>
            <person name="QRISCLOUD D."/>
        </authorList>
    </citation>
    <scope>NUCLEOTIDE SEQUENCE</scope>
</reference>